<evidence type="ECO:0000313" key="3">
    <source>
        <dbReference type="Proteomes" id="UP000669179"/>
    </source>
</evidence>
<feature type="transmembrane region" description="Helical" evidence="1">
    <location>
        <begin position="153"/>
        <end position="173"/>
    </location>
</feature>
<feature type="transmembrane region" description="Helical" evidence="1">
    <location>
        <begin position="226"/>
        <end position="245"/>
    </location>
</feature>
<keyword evidence="1" id="KW-0472">Membrane</keyword>
<accession>A0A939T4F1</accession>
<name>A0A939T4F1_9ACTN</name>
<feature type="transmembrane region" description="Helical" evidence="1">
    <location>
        <begin position="90"/>
        <end position="117"/>
    </location>
</feature>
<organism evidence="2 3">
    <name type="scientific">Actinomadura barringtoniae</name>
    <dbReference type="NCBI Taxonomy" id="1427535"/>
    <lineage>
        <taxon>Bacteria</taxon>
        <taxon>Bacillati</taxon>
        <taxon>Actinomycetota</taxon>
        <taxon>Actinomycetes</taxon>
        <taxon>Streptosporangiales</taxon>
        <taxon>Thermomonosporaceae</taxon>
        <taxon>Actinomadura</taxon>
    </lineage>
</organism>
<keyword evidence="1" id="KW-0812">Transmembrane</keyword>
<reference evidence="2" key="1">
    <citation type="submission" date="2021-03" db="EMBL/GenBank/DDBJ databases">
        <authorList>
            <person name="Kanchanasin P."/>
            <person name="Saeng-In P."/>
            <person name="Phongsopitanun W."/>
            <person name="Yuki M."/>
            <person name="Kudo T."/>
            <person name="Ohkuma M."/>
            <person name="Tanasupawat S."/>
        </authorList>
    </citation>
    <scope>NUCLEOTIDE SEQUENCE</scope>
    <source>
        <strain evidence="2">GKU 128</strain>
    </source>
</reference>
<feature type="transmembrane region" description="Helical" evidence="1">
    <location>
        <begin position="123"/>
        <end position="146"/>
    </location>
</feature>
<feature type="transmembrane region" description="Helical" evidence="1">
    <location>
        <begin position="193"/>
        <end position="219"/>
    </location>
</feature>
<evidence type="ECO:0000256" key="1">
    <source>
        <dbReference type="SAM" id="Phobius"/>
    </source>
</evidence>
<gene>
    <name evidence="2" type="ORF">J4573_13530</name>
</gene>
<proteinExistence type="predicted"/>
<dbReference type="RefSeq" id="WP_208255777.1">
    <property type="nucleotide sequence ID" value="NZ_JAGEOJ010000005.1"/>
</dbReference>
<feature type="transmembrane region" description="Helical" evidence="1">
    <location>
        <begin position="47"/>
        <end position="69"/>
    </location>
</feature>
<evidence type="ECO:0000313" key="2">
    <source>
        <dbReference type="EMBL" id="MBO2448119.1"/>
    </source>
</evidence>
<dbReference type="AlphaFoldDB" id="A0A939T4F1"/>
<feature type="transmembrane region" description="Helical" evidence="1">
    <location>
        <begin position="16"/>
        <end position="41"/>
    </location>
</feature>
<protein>
    <submittedName>
        <fullName evidence="2">Uncharacterized protein</fullName>
    </submittedName>
</protein>
<keyword evidence="3" id="KW-1185">Reference proteome</keyword>
<dbReference type="Proteomes" id="UP000669179">
    <property type="component" value="Unassembled WGS sequence"/>
</dbReference>
<comment type="caution">
    <text evidence="2">The sequence shown here is derived from an EMBL/GenBank/DDBJ whole genome shotgun (WGS) entry which is preliminary data.</text>
</comment>
<sequence length="417" mass="44615">MSEFGRVLRLEARRTALLVAVPLLTAVGAAVAWVSLAPVAYWDNSVIALMNSVRLLGPLAAGLAAWTAVRERRLDYLRDLTPRSPATGAFMDMLLLSGAALIAYAAVSAVVVIGTFLRDEAGPLHLTGVLAGAAALVMHVVAGYLAGRLVPRLATVVVVVVATWLWSALRVPATSWVSLLPPAALNRVELFTGLRVGVLLSQTLWSAGLTAAMILAYAWWTTRRHLLAAALAAALALVVFATLRLESTGGQAVGPVAIDSACREWPITVCVHPALRDGLPALMNAATPLAARLNDTPGAFTKVEQRPDTSEATLVHGVASIHLRDLEPGYEADAVRQIRNELVDPGACSVPKPAAAQYRSLIDAWLVGAEPPAISDLRAARAFGLWTEEQRRGWLRVHYRDYHRCALNARDFARPSP</sequence>
<dbReference type="EMBL" id="JAGEOJ010000005">
    <property type="protein sequence ID" value="MBO2448119.1"/>
    <property type="molecule type" value="Genomic_DNA"/>
</dbReference>
<keyword evidence="1" id="KW-1133">Transmembrane helix</keyword>